<organism evidence="1">
    <name type="scientific">marine sediment metagenome</name>
    <dbReference type="NCBI Taxonomy" id="412755"/>
    <lineage>
        <taxon>unclassified sequences</taxon>
        <taxon>metagenomes</taxon>
        <taxon>ecological metagenomes</taxon>
    </lineage>
</organism>
<dbReference type="EMBL" id="BARS01040931">
    <property type="protein sequence ID" value="GAG40661.1"/>
    <property type="molecule type" value="Genomic_DNA"/>
</dbReference>
<evidence type="ECO:0000313" key="1">
    <source>
        <dbReference type="EMBL" id="GAG40661.1"/>
    </source>
</evidence>
<accession>X0YVM7</accession>
<name>X0YVM7_9ZZZZ</name>
<proteinExistence type="predicted"/>
<dbReference type="AlphaFoldDB" id="X0YVM7"/>
<gene>
    <name evidence="1" type="ORF">S01H1_62326</name>
</gene>
<protein>
    <submittedName>
        <fullName evidence="1">Uncharacterized protein</fullName>
    </submittedName>
</protein>
<feature type="non-terminal residue" evidence="1">
    <location>
        <position position="253"/>
    </location>
</feature>
<sequence>YLYLTEAYNAFGLNGNDYGILETGDGRSNKIVAMRRFHNELLVYQEELGVEGGTLTLFEGYSPTTFGKLVLSTKLGTMNNNSVAIIDGVLTSTRTEEKVKTLAFALSRYGIYACDGLNLFMISDDIQNYFDPTKDECIRRGYESKMWLAHDTAKNVLRIGLVSGDSATEPNVFPVFDLVDKVWSFDTPAQELSCMIEVEGDGDVAIIQIGGGIDDGFVYQLNYGTNDVSTLVDSYLQLEFNAGGEYMLLRELM</sequence>
<reference evidence="1" key="1">
    <citation type="journal article" date="2014" name="Front. Microbiol.">
        <title>High frequency of phylogenetically diverse reductive dehalogenase-homologous genes in deep subseafloor sedimentary metagenomes.</title>
        <authorList>
            <person name="Kawai M."/>
            <person name="Futagami T."/>
            <person name="Toyoda A."/>
            <person name="Takaki Y."/>
            <person name="Nishi S."/>
            <person name="Hori S."/>
            <person name="Arai W."/>
            <person name="Tsubouchi T."/>
            <person name="Morono Y."/>
            <person name="Uchiyama I."/>
            <person name="Ito T."/>
            <person name="Fujiyama A."/>
            <person name="Inagaki F."/>
            <person name="Takami H."/>
        </authorList>
    </citation>
    <scope>NUCLEOTIDE SEQUENCE</scope>
    <source>
        <strain evidence="1">Expedition CK06-06</strain>
    </source>
</reference>
<comment type="caution">
    <text evidence="1">The sequence shown here is derived from an EMBL/GenBank/DDBJ whole genome shotgun (WGS) entry which is preliminary data.</text>
</comment>
<feature type="non-terminal residue" evidence="1">
    <location>
        <position position="1"/>
    </location>
</feature>